<sequence length="448" mass="49682">MLQASYQHLEILSVLAMLKAPLFIVICITATFAFTSGTSVGRACRDNPCGNNTCIDIVNSYICQCEPGYEWKNNECVDINECESHEVTPDLCHSCTNWNGSYECACKWGYEHSQSQNGMCVARNYCSEVTCGEGGDCFVTPHNDQICICDPGYENEDYGICKDVNECLFPNHGCNQICINTAGSFHCKCMEGYMLDGETNCIDIDECKTKPCGNLPCVNFPGSYTCQFDGGHKWHNDDRHQEDTSLCVHHIKLPKGSYCKCKAGYYLKPGTTHVCIAHDVCEDMYCGIGGHCIQEPSSGNWKCVCDPGYENENKQDVCKDMNECDRANSCDQLCINTLGSYQCGCITGYKLMDDECIEINECNTTTSCGSFDCENLPGTFRCRCPSGFKWESSTCIDEDECESDKGNVPFCDRCINLPGSFYCECSEGYHLQAGTSNVCVDEDFGNAH</sequence>
<accession>A0A8C4PWD2</accession>
<keyword evidence="7" id="KW-0325">Glycoprotein</keyword>
<keyword evidence="2" id="KW-0964">Secreted</keyword>
<feature type="disulfide bond" evidence="8">
    <location>
        <begin position="44"/>
        <end position="54"/>
    </location>
</feature>
<feature type="domain" description="EGF-like" evidence="10">
    <location>
        <begin position="122"/>
        <end position="156"/>
    </location>
</feature>
<dbReference type="GO" id="GO:0005509">
    <property type="term" value="F:calcium ion binding"/>
    <property type="evidence" value="ECO:0007669"/>
    <property type="project" value="InterPro"/>
</dbReference>
<dbReference type="GeneTree" id="ENSGT00940000164218"/>
<evidence type="ECO:0000256" key="5">
    <source>
        <dbReference type="ARBA" id="ARBA00022737"/>
    </source>
</evidence>
<dbReference type="InterPro" id="IPR009030">
    <property type="entry name" value="Growth_fac_rcpt_cys_sf"/>
</dbReference>
<evidence type="ECO:0000259" key="10">
    <source>
        <dbReference type="PROSITE" id="PS50026"/>
    </source>
</evidence>
<dbReference type="SMART" id="SM00181">
    <property type="entry name" value="EGF"/>
    <property type="match status" value="9"/>
</dbReference>
<feature type="domain" description="EGF-like" evidence="10">
    <location>
        <begin position="277"/>
        <end position="315"/>
    </location>
</feature>
<feature type="domain" description="EGF-like" evidence="10">
    <location>
        <begin position="40"/>
        <end position="75"/>
    </location>
</feature>
<dbReference type="Pfam" id="PF12661">
    <property type="entry name" value="hEGF"/>
    <property type="match status" value="1"/>
</dbReference>
<keyword evidence="4" id="KW-0732">Signal</keyword>
<evidence type="ECO:0000256" key="1">
    <source>
        <dbReference type="ARBA" id="ARBA00004613"/>
    </source>
</evidence>
<dbReference type="InterPro" id="IPR049883">
    <property type="entry name" value="NOTCH1_EGF-like"/>
</dbReference>
<dbReference type="SUPFAM" id="SSF57196">
    <property type="entry name" value="EGF/Laminin"/>
    <property type="match status" value="3"/>
</dbReference>
<dbReference type="PANTHER" id="PTHR24039:SF58">
    <property type="entry name" value="EGF-LIKE DOMAIN-CONTAINING PROTEIN"/>
    <property type="match status" value="1"/>
</dbReference>
<comment type="subcellular location">
    <subcellularLocation>
        <location evidence="1">Secreted</location>
    </subcellularLocation>
</comment>
<organism evidence="11 12">
    <name type="scientific">Eptatretus burgeri</name>
    <name type="common">Inshore hagfish</name>
    <dbReference type="NCBI Taxonomy" id="7764"/>
    <lineage>
        <taxon>Eukaryota</taxon>
        <taxon>Metazoa</taxon>
        <taxon>Chordata</taxon>
        <taxon>Craniata</taxon>
        <taxon>Vertebrata</taxon>
        <taxon>Cyclostomata</taxon>
        <taxon>Myxini</taxon>
        <taxon>Myxiniformes</taxon>
        <taxon>Myxinidae</taxon>
        <taxon>Eptatretinae</taxon>
        <taxon>Eptatretus</taxon>
    </lineage>
</organism>
<evidence type="ECO:0000256" key="7">
    <source>
        <dbReference type="ARBA" id="ARBA00023180"/>
    </source>
</evidence>
<dbReference type="Pfam" id="PF07645">
    <property type="entry name" value="EGF_CA"/>
    <property type="match status" value="6"/>
</dbReference>
<dbReference type="PANTHER" id="PTHR24039">
    <property type="entry name" value="FIBRILLIN-RELATED"/>
    <property type="match status" value="1"/>
</dbReference>
<keyword evidence="9" id="KW-0812">Transmembrane</keyword>
<keyword evidence="6 8" id="KW-1015">Disulfide bond</keyword>
<evidence type="ECO:0000313" key="11">
    <source>
        <dbReference type="Ensembl" id="ENSEBUP00000001321.1"/>
    </source>
</evidence>
<protein>
    <recommendedName>
        <fullName evidence="10">EGF-like domain-containing protein</fullName>
    </recommendedName>
</protein>
<dbReference type="Ensembl" id="ENSEBUT00000001671.1">
    <property type="protein sequence ID" value="ENSEBUP00000001347.1"/>
    <property type="gene ID" value="ENSEBUG00000001182.1"/>
</dbReference>
<keyword evidence="9" id="KW-0472">Membrane</keyword>
<dbReference type="Proteomes" id="UP000694388">
    <property type="component" value="Unplaced"/>
</dbReference>
<evidence type="ECO:0000256" key="3">
    <source>
        <dbReference type="ARBA" id="ARBA00022536"/>
    </source>
</evidence>
<dbReference type="InterPro" id="IPR000742">
    <property type="entry name" value="EGF"/>
</dbReference>
<dbReference type="InterPro" id="IPR013032">
    <property type="entry name" value="EGF-like_CS"/>
</dbReference>
<keyword evidence="5" id="KW-0677">Repeat</keyword>
<keyword evidence="9" id="KW-1133">Transmembrane helix</keyword>
<feature type="disulfide bond" evidence="8">
    <location>
        <begin position="286"/>
        <end position="303"/>
    </location>
</feature>
<keyword evidence="3 8" id="KW-0245">EGF-like domain</keyword>
<feature type="transmembrane region" description="Helical" evidence="9">
    <location>
        <begin position="12"/>
        <end position="34"/>
    </location>
</feature>
<evidence type="ECO:0000256" key="8">
    <source>
        <dbReference type="PROSITE-ProRule" id="PRU00076"/>
    </source>
</evidence>
<comment type="caution">
    <text evidence="8">Lacks conserved residue(s) required for the propagation of feature annotation.</text>
</comment>
<evidence type="ECO:0000256" key="6">
    <source>
        <dbReference type="ARBA" id="ARBA00023157"/>
    </source>
</evidence>
<proteinExistence type="predicted"/>
<dbReference type="PROSITE" id="PS50026">
    <property type="entry name" value="EGF_3"/>
    <property type="match status" value="3"/>
</dbReference>
<dbReference type="FunFam" id="2.10.25.10:FF:000240">
    <property type="entry name" value="Vitamin K-dependent protein S"/>
    <property type="match status" value="1"/>
</dbReference>
<evidence type="ECO:0000256" key="2">
    <source>
        <dbReference type="ARBA" id="ARBA00022525"/>
    </source>
</evidence>
<dbReference type="PROSITE" id="PS00010">
    <property type="entry name" value="ASX_HYDROXYL"/>
    <property type="match status" value="3"/>
</dbReference>
<reference evidence="11" key="1">
    <citation type="submission" date="2025-05" db="UniProtKB">
        <authorList>
            <consortium name="Ensembl"/>
        </authorList>
    </citation>
    <scope>IDENTIFICATION</scope>
</reference>
<name>A0A8C4PWD2_EPTBU</name>
<evidence type="ECO:0000313" key="12">
    <source>
        <dbReference type="Proteomes" id="UP000694388"/>
    </source>
</evidence>
<dbReference type="InterPro" id="IPR001881">
    <property type="entry name" value="EGF-like_Ca-bd_dom"/>
</dbReference>
<dbReference type="InterPro" id="IPR000152">
    <property type="entry name" value="EGF-type_Asp/Asn_hydroxyl_site"/>
</dbReference>
<dbReference type="Ensembl" id="ENSEBUT00000001644.1">
    <property type="protein sequence ID" value="ENSEBUP00000001321.1"/>
    <property type="gene ID" value="ENSEBUG00000001182.1"/>
</dbReference>
<keyword evidence="12" id="KW-1185">Reference proteome</keyword>
<dbReference type="SMART" id="SM00179">
    <property type="entry name" value="EGF_CA"/>
    <property type="match status" value="8"/>
</dbReference>
<dbReference type="FunFam" id="2.10.25.10:FF:000014">
    <property type="entry name" value="Latent-transforming growth factor beta-binding protein 3"/>
    <property type="match status" value="1"/>
</dbReference>
<evidence type="ECO:0000256" key="4">
    <source>
        <dbReference type="ARBA" id="ARBA00022729"/>
    </source>
</evidence>
<dbReference type="AlphaFoldDB" id="A0A8C4PWD2"/>
<dbReference type="Gene3D" id="2.10.25.10">
    <property type="entry name" value="Laminin"/>
    <property type="match status" value="8"/>
</dbReference>
<dbReference type="GO" id="GO:0005576">
    <property type="term" value="C:extracellular region"/>
    <property type="evidence" value="ECO:0007669"/>
    <property type="project" value="UniProtKB-SubCell"/>
</dbReference>
<dbReference type="Ensembl" id="ENSEBUT00000001659.1">
    <property type="protein sequence ID" value="ENSEBUP00000001336.1"/>
    <property type="gene ID" value="ENSEBUG00000001182.1"/>
</dbReference>
<dbReference type="SUPFAM" id="SSF57184">
    <property type="entry name" value="Growth factor receptor domain"/>
    <property type="match status" value="2"/>
</dbReference>
<dbReference type="PROSITE" id="PS01186">
    <property type="entry name" value="EGF_2"/>
    <property type="match status" value="3"/>
</dbReference>
<evidence type="ECO:0000256" key="9">
    <source>
        <dbReference type="SAM" id="Phobius"/>
    </source>
</evidence>